<proteinExistence type="predicted"/>
<dbReference type="OrthoDB" id="10579205at2759"/>
<dbReference type="AlphaFoldDB" id="A0A8H7Z9N7"/>
<dbReference type="VEuPathDB" id="FungiDB:I7I52_01911"/>
<name>A0A8H7Z9N7_AJECA</name>
<evidence type="ECO:0000313" key="2">
    <source>
        <dbReference type="Proteomes" id="UP000670092"/>
    </source>
</evidence>
<gene>
    <name evidence="1" type="ORF">I7I52_01911</name>
</gene>
<protein>
    <submittedName>
        <fullName evidence="1">Uncharacterized protein</fullName>
    </submittedName>
</protein>
<accession>A0A8H7Z9N7</accession>
<comment type="caution">
    <text evidence="1">The sequence shown here is derived from an EMBL/GenBank/DDBJ whole genome shotgun (WGS) entry which is preliminary data.</text>
</comment>
<reference evidence="1 2" key="1">
    <citation type="submission" date="2021-01" db="EMBL/GenBank/DDBJ databases">
        <title>Chromosome-level genome assembly of a human fungal pathogen reveals clustering of transcriptionally co-regulated genes.</title>
        <authorList>
            <person name="Voorhies M."/>
            <person name="Cohen S."/>
            <person name="Shea T.P."/>
            <person name="Petrus S."/>
            <person name="Munoz J.F."/>
            <person name="Poplawski S."/>
            <person name="Goldman W.E."/>
            <person name="Michael T."/>
            <person name="Cuomo C.A."/>
            <person name="Sil A."/>
            <person name="Beyhan S."/>
        </authorList>
    </citation>
    <scope>NUCLEOTIDE SEQUENCE [LARGE SCALE GENOMIC DNA]</scope>
    <source>
        <strain evidence="1 2">G184AR</strain>
    </source>
</reference>
<evidence type="ECO:0000313" key="1">
    <source>
        <dbReference type="EMBL" id="KAG5303795.1"/>
    </source>
</evidence>
<organism evidence="1 2">
    <name type="scientific">Ajellomyces capsulatus</name>
    <name type="common">Darling's disease fungus</name>
    <name type="synonym">Histoplasma capsulatum</name>
    <dbReference type="NCBI Taxonomy" id="5037"/>
    <lineage>
        <taxon>Eukaryota</taxon>
        <taxon>Fungi</taxon>
        <taxon>Dikarya</taxon>
        <taxon>Ascomycota</taxon>
        <taxon>Pezizomycotina</taxon>
        <taxon>Eurotiomycetes</taxon>
        <taxon>Eurotiomycetidae</taxon>
        <taxon>Onygenales</taxon>
        <taxon>Ajellomycetaceae</taxon>
        <taxon>Histoplasma</taxon>
    </lineage>
</organism>
<dbReference type="EMBL" id="JAEVHI010000001">
    <property type="protein sequence ID" value="KAG5303795.1"/>
    <property type="molecule type" value="Genomic_DNA"/>
</dbReference>
<dbReference type="Proteomes" id="UP000670092">
    <property type="component" value="Unassembled WGS sequence"/>
</dbReference>
<sequence length="84" mass="9248">MVEDLAVMARTIILKGRGSSLQCCPQSYLCLVTPHLQPGSVMVANHMEGEKMSPLYSPTFRNQHPPPSKSSKMFLAGIESIMNQ</sequence>